<evidence type="ECO:0000313" key="1">
    <source>
        <dbReference type="EMBL" id="MBT1688663.1"/>
    </source>
</evidence>
<reference evidence="1 2" key="1">
    <citation type="submission" date="2021-05" db="EMBL/GenBank/DDBJ databases">
        <title>A Polyphasic approach of four new species of the genus Ohtaekwangia: Ohtaekwangia histidinii sp. nov., Ohtaekwangia cretensis sp. nov., Ohtaekwangia indiensis sp. nov., Ohtaekwangia reichenbachii sp. nov. from diverse environment.</title>
        <authorList>
            <person name="Octaviana S."/>
        </authorList>
    </citation>
    <scope>NUCLEOTIDE SEQUENCE [LARGE SCALE GENOMIC DNA]</scope>
    <source>
        <strain evidence="1 2">PWU37</strain>
    </source>
</reference>
<keyword evidence="2" id="KW-1185">Reference proteome</keyword>
<dbReference type="RefSeq" id="WP_254091890.1">
    <property type="nucleotide sequence ID" value="NZ_JAHESC010000029.1"/>
</dbReference>
<protein>
    <submittedName>
        <fullName evidence="1">Uncharacterized protein</fullName>
    </submittedName>
</protein>
<dbReference type="Proteomes" id="UP001319180">
    <property type="component" value="Unassembled WGS sequence"/>
</dbReference>
<dbReference type="AlphaFoldDB" id="A0AAP2DB10"/>
<comment type="caution">
    <text evidence="1">The sequence shown here is derived from an EMBL/GenBank/DDBJ whole genome shotgun (WGS) entry which is preliminary data.</text>
</comment>
<evidence type="ECO:0000313" key="2">
    <source>
        <dbReference type="Proteomes" id="UP001319180"/>
    </source>
</evidence>
<organism evidence="1 2">
    <name type="scientific">Dawidia soli</name>
    <dbReference type="NCBI Taxonomy" id="2782352"/>
    <lineage>
        <taxon>Bacteria</taxon>
        <taxon>Pseudomonadati</taxon>
        <taxon>Bacteroidota</taxon>
        <taxon>Cytophagia</taxon>
        <taxon>Cytophagales</taxon>
        <taxon>Chryseotaleaceae</taxon>
        <taxon>Dawidia</taxon>
    </lineage>
</organism>
<gene>
    <name evidence="1" type="ORF">KK078_18985</name>
</gene>
<proteinExistence type="predicted"/>
<dbReference type="EMBL" id="JAHESC010000029">
    <property type="protein sequence ID" value="MBT1688663.1"/>
    <property type="molecule type" value="Genomic_DNA"/>
</dbReference>
<accession>A0AAP2DB10</accession>
<name>A0AAP2DB10_9BACT</name>
<sequence>MTFKEEFADWIASITATEKIPKNIVAFNFGLFQTDKGYGVYLVGAKVYDPDDDDRATADDYGPSEKYLVIPPAEVKKIKWDKVLEKAVAMLEAYVASSDFKKSFLKNAKAITTGFDDGELVRIK</sequence>